<dbReference type="EnsemblMetazoa" id="AMIN014228-RA">
    <property type="protein sequence ID" value="AMIN014228-PA"/>
    <property type="gene ID" value="AMIN014228"/>
</dbReference>
<evidence type="ECO:0000313" key="1">
    <source>
        <dbReference type="EnsemblMetazoa" id="AMIN014228-PA"/>
    </source>
</evidence>
<reference evidence="2" key="1">
    <citation type="submission" date="2013-03" db="EMBL/GenBank/DDBJ databases">
        <title>The Genome Sequence of Anopheles minimus MINIMUS1.</title>
        <authorList>
            <consortium name="The Broad Institute Genomics Platform"/>
            <person name="Neafsey D.E."/>
            <person name="Walton C."/>
            <person name="Walker B."/>
            <person name="Young S.K."/>
            <person name="Zeng Q."/>
            <person name="Gargeya S."/>
            <person name="Fitzgerald M."/>
            <person name="Haas B."/>
            <person name="Abouelleil A."/>
            <person name="Allen A.W."/>
            <person name="Alvarado L."/>
            <person name="Arachchi H.M."/>
            <person name="Berlin A.M."/>
            <person name="Chapman S.B."/>
            <person name="Gainer-Dewar J."/>
            <person name="Goldberg J."/>
            <person name="Griggs A."/>
            <person name="Gujja S."/>
            <person name="Hansen M."/>
            <person name="Howarth C."/>
            <person name="Imamovic A."/>
            <person name="Ireland A."/>
            <person name="Larimer J."/>
            <person name="McCowan C."/>
            <person name="Murphy C."/>
            <person name="Pearson M."/>
            <person name="Poon T.W."/>
            <person name="Priest M."/>
            <person name="Roberts A."/>
            <person name="Saif S."/>
            <person name="Shea T."/>
            <person name="Sisk P."/>
            <person name="Sykes S."/>
            <person name="Wortman J."/>
            <person name="Nusbaum C."/>
            <person name="Birren B."/>
        </authorList>
    </citation>
    <scope>NUCLEOTIDE SEQUENCE [LARGE SCALE GENOMIC DNA]</scope>
    <source>
        <strain evidence="2">MINIMUS1</strain>
    </source>
</reference>
<dbReference type="AlphaFoldDB" id="A0A182WND7"/>
<evidence type="ECO:0000313" key="2">
    <source>
        <dbReference type="Proteomes" id="UP000075920"/>
    </source>
</evidence>
<keyword evidence="2" id="KW-1185">Reference proteome</keyword>
<organism evidence="1 2">
    <name type="scientific">Anopheles minimus</name>
    <dbReference type="NCBI Taxonomy" id="112268"/>
    <lineage>
        <taxon>Eukaryota</taxon>
        <taxon>Metazoa</taxon>
        <taxon>Ecdysozoa</taxon>
        <taxon>Arthropoda</taxon>
        <taxon>Hexapoda</taxon>
        <taxon>Insecta</taxon>
        <taxon>Pterygota</taxon>
        <taxon>Neoptera</taxon>
        <taxon>Endopterygota</taxon>
        <taxon>Diptera</taxon>
        <taxon>Nematocera</taxon>
        <taxon>Culicoidea</taxon>
        <taxon>Culicidae</taxon>
        <taxon>Anophelinae</taxon>
        <taxon>Anopheles</taxon>
    </lineage>
</organism>
<proteinExistence type="predicted"/>
<sequence>MNVYIGIVNCLDNAYHRAASIVRFHVEASKMASQIGREIFRVSAMQARGLWHHTSRSADCC</sequence>
<dbReference type="VEuPathDB" id="VectorBase:AMIN014228"/>
<accession>A0A182WND7</accession>
<protein>
    <submittedName>
        <fullName evidence="1">Uncharacterized protein</fullName>
    </submittedName>
</protein>
<reference evidence="1" key="2">
    <citation type="submission" date="2020-05" db="UniProtKB">
        <authorList>
            <consortium name="EnsemblMetazoa"/>
        </authorList>
    </citation>
    <scope>IDENTIFICATION</scope>
    <source>
        <strain evidence="1">MINIMUS1</strain>
    </source>
</reference>
<name>A0A182WND7_9DIPT</name>
<dbReference type="Proteomes" id="UP000075920">
    <property type="component" value="Unassembled WGS sequence"/>
</dbReference>